<dbReference type="HOGENOM" id="CLU_121675_0_0_1"/>
<name>M1DI78_SOLTU</name>
<dbReference type="Proteomes" id="UP000011115">
    <property type="component" value="Unassembled WGS sequence"/>
</dbReference>
<evidence type="ECO:0000313" key="3">
    <source>
        <dbReference type="Proteomes" id="UP000011115"/>
    </source>
</evidence>
<sequence length="124" mass="14018">MYSRRIAEEVGEPDLDHHWTQEILRSESVKFGGPHGLVGVSLNMAKVVKWPNREKFEYPGDMARTNLDMLPRKRIRGIAINKWRANPPKKGRTEPPKGGKGKGKRPMTEVPEHNSGNEGDSFDS</sequence>
<dbReference type="Gramene" id="PGSC0003DMT400089465">
    <property type="protein sequence ID" value="PGSC0003DMT400089465"/>
    <property type="gene ID" value="PGSC0003DMG400039036"/>
</dbReference>
<evidence type="ECO:0000256" key="1">
    <source>
        <dbReference type="SAM" id="MobiDB-lite"/>
    </source>
</evidence>
<protein>
    <submittedName>
        <fullName evidence="2">Uncharacterized protein</fullName>
    </submittedName>
</protein>
<feature type="compositionally biased region" description="Polar residues" evidence="1">
    <location>
        <begin position="114"/>
        <end position="124"/>
    </location>
</feature>
<organism evidence="2 3">
    <name type="scientific">Solanum tuberosum</name>
    <name type="common">Potato</name>
    <dbReference type="NCBI Taxonomy" id="4113"/>
    <lineage>
        <taxon>Eukaryota</taxon>
        <taxon>Viridiplantae</taxon>
        <taxon>Streptophyta</taxon>
        <taxon>Embryophyta</taxon>
        <taxon>Tracheophyta</taxon>
        <taxon>Spermatophyta</taxon>
        <taxon>Magnoliopsida</taxon>
        <taxon>eudicotyledons</taxon>
        <taxon>Gunneridae</taxon>
        <taxon>Pentapetalae</taxon>
        <taxon>asterids</taxon>
        <taxon>lamiids</taxon>
        <taxon>Solanales</taxon>
        <taxon>Solanaceae</taxon>
        <taxon>Solanoideae</taxon>
        <taxon>Solaneae</taxon>
        <taxon>Solanum</taxon>
    </lineage>
</organism>
<feature type="region of interest" description="Disordered" evidence="1">
    <location>
        <begin position="78"/>
        <end position="124"/>
    </location>
</feature>
<accession>M1DI78</accession>
<reference evidence="3" key="1">
    <citation type="journal article" date="2011" name="Nature">
        <title>Genome sequence and analysis of the tuber crop potato.</title>
        <authorList>
            <consortium name="The Potato Genome Sequencing Consortium"/>
        </authorList>
    </citation>
    <scope>NUCLEOTIDE SEQUENCE [LARGE SCALE GENOMIC DNA]</scope>
    <source>
        <strain evidence="3">cv. DM1-3 516 R44</strain>
    </source>
</reference>
<evidence type="ECO:0000313" key="2">
    <source>
        <dbReference type="EnsemblPlants" id="PGSC0003DMT400089465"/>
    </source>
</evidence>
<dbReference type="PaxDb" id="4113-PGSC0003DMT400089465"/>
<dbReference type="AlphaFoldDB" id="M1DI78"/>
<reference evidence="2" key="2">
    <citation type="submission" date="2015-06" db="UniProtKB">
        <authorList>
            <consortium name="EnsemblPlants"/>
        </authorList>
    </citation>
    <scope>IDENTIFICATION</scope>
    <source>
        <strain evidence="2">DM1-3 516 R44</strain>
    </source>
</reference>
<dbReference type="InParanoid" id="M1DI78"/>
<proteinExistence type="predicted"/>
<keyword evidence="3" id="KW-1185">Reference proteome</keyword>
<dbReference type="EnsemblPlants" id="PGSC0003DMT400089465">
    <property type="protein sequence ID" value="PGSC0003DMT400089465"/>
    <property type="gene ID" value="PGSC0003DMG400039036"/>
</dbReference>